<dbReference type="GO" id="GO:0030488">
    <property type="term" value="P:tRNA methylation"/>
    <property type="evidence" value="ECO:0007669"/>
    <property type="project" value="InterPro"/>
</dbReference>
<evidence type="ECO:0000256" key="8">
    <source>
        <dbReference type="ARBA" id="ARBA00093594"/>
    </source>
</evidence>
<reference evidence="12" key="1">
    <citation type="submission" date="2019-03" db="EMBL/GenBank/DDBJ databases">
        <title>Long read genome sequence of the mycoparasitic Pythium oligandrum ATCC 38472 isolated from sugarbeet rhizosphere.</title>
        <authorList>
            <person name="Gaulin E."/>
        </authorList>
    </citation>
    <scope>NUCLEOTIDE SEQUENCE</scope>
    <source>
        <strain evidence="12">ATCC 38472_TT</strain>
    </source>
</reference>
<evidence type="ECO:0000256" key="9">
    <source>
        <dbReference type="ARBA" id="ARBA00093636"/>
    </source>
</evidence>
<comment type="caution">
    <text evidence="12">The sequence shown here is derived from an EMBL/GenBank/DDBJ whole genome shotgun (WGS) entry which is preliminary data.</text>
</comment>
<proteinExistence type="predicted"/>
<dbReference type="InterPro" id="IPR044748">
    <property type="entry name" value="Trm3/TARBP1_C"/>
</dbReference>
<dbReference type="InterPro" id="IPR029026">
    <property type="entry name" value="tRNA_m1G_MTases_N"/>
</dbReference>
<dbReference type="Pfam" id="PF00588">
    <property type="entry name" value="SpoU_methylase"/>
    <property type="match status" value="1"/>
</dbReference>
<dbReference type="InterPro" id="IPR016024">
    <property type="entry name" value="ARM-type_fold"/>
</dbReference>
<organism evidence="12 13">
    <name type="scientific">Pythium oligandrum</name>
    <name type="common">Mycoparasitic fungus</name>
    <dbReference type="NCBI Taxonomy" id="41045"/>
    <lineage>
        <taxon>Eukaryota</taxon>
        <taxon>Sar</taxon>
        <taxon>Stramenopiles</taxon>
        <taxon>Oomycota</taxon>
        <taxon>Peronosporomycetes</taxon>
        <taxon>Pythiales</taxon>
        <taxon>Pythiaceae</taxon>
        <taxon>Pythium</taxon>
    </lineage>
</organism>
<protein>
    <recommendedName>
        <fullName evidence="9">tRNA (guanosine(18)-2'-O)-methyltransferase TARBP1</fullName>
        <ecNumber evidence="8">2.1.1.34</ecNumber>
    </recommendedName>
    <alternativeName>
        <fullName evidence="10">TAR RNA-binding protein 1</fullName>
    </alternativeName>
</protein>
<evidence type="ECO:0000256" key="7">
    <source>
        <dbReference type="ARBA" id="ARBA00093361"/>
    </source>
</evidence>
<evidence type="ECO:0000259" key="11">
    <source>
        <dbReference type="Pfam" id="PF00588"/>
    </source>
</evidence>
<evidence type="ECO:0000256" key="4">
    <source>
        <dbReference type="ARBA" id="ARBA00022884"/>
    </source>
</evidence>
<dbReference type="InterPro" id="IPR029028">
    <property type="entry name" value="Alpha/beta_knot_MTases"/>
</dbReference>
<evidence type="ECO:0000313" key="12">
    <source>
        <dbReference type="EMBL" id="TMW65506.1"/>
    </source>
</evidence>
<dbReference type="OrthoDB" id="241340at2759"/>
<name>A0A8K1FK06_PYTOL</name>
<dbReference type="EC" id="2.1.1.34" evidence="8"/>
<evidence type="ECO:0000256" key="10">
    <source>
        <dbReference type="ARBA" id="ARBA00093656"/>
    </source>
</evidence>
<keyword evidence="5" id="KW-0007">Acetylation</keyword>
<comment type="function">
    <text evidence="7">S-adenosyl-L-methionine-dependent 2'-O-ribose methyltransferase that catalyzes the formation of 2'-O-methylguanosine at position 18 (Gm18) in a subset of tRNA. Selectively mediates Gm18 methylation of tRNAGln-TTG/CTG and tRNASer-TGA/GCT. Gm18 modification can enhance the stability of modified tRNAs.</text>
</comment>
<dbReference type="EMBL" id="SPLM01000037">
    <property type="protein sequence ID" value="TMW65506.1"/>
    <property type="molecule type" value="Genomic_DNA"/>
</dbReference>
<feature type="domain" description="tRNA/rRNA methyltransferase SpoU type" evidence="11">
    <location>
        <begin position="1521"/>
        <end position="1658"/>
    </location>
</feature>
<evidence type="ECO:0000256" key="1">
    <source>
        <dbReference type="ARBA" id="ARBA00022603"/>
    </source>
</evidence>
<dbReference type="InterPro" id="IPR045330">
    <property type="entry name" value="TRM3/TARBP1"/>
</dbReference>
<evidence type="ECO:0000256" key="6">
    <source>
        <dbReference type="ARBA" id="ARBA00093266"/>
    </source>
</evidence>
<dbReference type="Proteomes" id="UP000794436">
    <property type="component" value="Unassembled WGS sequence"/>
</dbReference>
<dbReference type="PANTHER" id="PTHR12029">
    <property type="entry name" value="RNA METHYLTRANSFERASE"/>
    <property type="match status" value="1"/>
</dbReference>
<keyword evidence="13" id="KW-1185">Reference proteome</keyword>
<evidence type="ECO:0000313" key="13">
    <source>
        <dbReference type="Proteomes" id="UP000794436"/>
    </source>
</evidence>
<keyword evidence="1" id="KW-0489">Methyltransferase</keyword>
<evidence type="ECO:0000256" key="5">
    <source>
        <dbReference type="ARBA" id="ARBA00022990"/>
    </source>
</evidence>
<keyword evidence="4" id="KW-0694">RNA-binding</keyword>
<evidence type="ECO:0000256" key="2">
    <source>
        <dbReference type="ARBA" id="ARBA00022679"/>
    </source>
</evidence>
<dbReference type="GO" id="GO:0141100">
    <property type="term" value="F:tRNA (guanine(18)-2'-O)-methyltransferase activity"/>
    <property type="evidence" value="ECO:0007669"/>
    <property type="project" value="UniProtKB-EC"/>
</dbReference>
<dbReference type="Gene3D" id="3.40.1280.10">
    <property type="match status" value="1"/>
</dbReference>
<keyword evidence="3" id="KW-0949">S-adenosyl-L-methionine</keyword>
<accession>A0A8K1FK06</accession>
<dbReference type="SUPFAM" id="SSF75217">
    <property type="entry name" value="alpha/beta knot"/>
    <property type="match status" value="1"/>
</dbReference>
<keyword evidence="2" id="KW-0808">Transferase</keyword>
<evidence type="ECO:0000256" key="3">
    <source>
        <dbReference type="ARBA" id="ARBA00022691"/>
    </source>
</evidence>
<dbReference type="SUPFAM" id="SSF48371">
    <property type="entry name" value="ARM repeat"/>
    <property type="match status" value="1"/>
</dbReference>
<dbReference type="CDD" id="cd18091">
    <property type="entry name" value="SpoU-like_TRM3-like"/>
    <property type="match status" value="1"/>
</dbReference>
<dbReference type="InterPro" id="IPR001537">
    <property type="entry name" value="SpoU_MeTrfase"/>
</dbReference>
<dbReference type="FunFam" id="3.40.1280.10:FF:000010">
    <property type="entry name" value="probable methyltransferase TARBP1"/>
    <property type="match status" value="1"/>
</dbReference>
<sequence>MTTEHAAKTHVRAAFTRHVQAAWTRWTTRATGASGNAVSAAEVEAQYQLLASGLVATLPATDVQSLWDGESLKEDELWSLLLPLDEQFQSDPARVHFVLVVLAEILAECAWTSQTNERAQWFVETLALPALRARAQHRVHAIVLSLIAKLVALDASQQELATLLSERVFATLVPTQAKTEDDKEEDEDEQSYVSLCRVFQIALEAAAEDATRRQTLTTQLQALCVHAITCFDRKPRFLRAVSVHLLPSLVASTPQAITELTQTAIQTWSASDSAAAARAAHSAARKATQRGAVMPGSQVSNLLYMLCLLLPKDPTLIGDAGLQRLIAMALSHEDPLLRKQALHLLKIAFSHYALTETSTSAELTTWQSFLTASDVIQLHHEQHLLEQVWPQVEQLIQSRLLVRVGTTKSENAAQWPVTFSFSWLQSLLLRVFRHENPIVRRMFLSNFMQACLDQLQQYHKASCELDTTTSFVLDPLFQDFVFRRVLRACNDPLMYKSSRRAPFQQCITQFLVEFLAFQLRRQDAVTVASSDLLNTYLRSACDAVFGPETDVHSPEAILSLLHVLENPMLQQLVQSMPSLEALNEASLDTVRFILEIYVLRSFPQSMRTQTLQSLQHALTEGFTRSQTHSLRSLASILSVFPSSHLTASEGHALRRLRQWLNADEATKKAFEAQLTEALSAFLTSSTASSAPVTASQLARMLIFTADEEPATGQLVLQQSVTRLVGELSVLNDVATERLLVVLGQLEVELAQLEANPFSGTGPLTKDVAPSATSSVLLFRPQAFYGDGMAIFQHALRRLTQWLTTRGQDVKSDDDMDEDELAYEQSVVASTALVATQLALYAMEDDGALVLAEQLNAVCEQVKTYIGQDASLLTTSVQQRLQDHTIAMHILCLVSSQFRLLDVLTAFEPASVLPLVLSVDASRQGTNSSRHVSDTLFRFSSSKWRLVHNVVQASSYVSTELLRSILTQCVDALFSAGSDANMLLDMIQVVSLTLGRLGVLLLNDEAEGEERLDEIFREVWTAYGYSKPKPDTLTRAMVYCIFQPVLLRRPALIEGKDALLKRWFRTVVRFGQVHRPNVVFHVVCRLVQLWRVLPSAALAFVDEIVELLIYKEPIIADKQKSPTVPDMLPSALELQQTATEAQGALAAKDRYVRFILLSFLDDVVVEDTVNASPERELMDAVLRKLLELQLVDDDWQRHHMLNSDGFGKKLRCWQAVTVLSKHIHAHNLEVLGGLIWKAFATTQLSTVRFYMEVVGMRLAMRFPQRTLQTHVLPLLKNVNLTPQVGVSLLLVSGFVLLQHLAQEAEDPELPQLTRTVLEAMLPWLNASHGHTRVMVQFLLSVLLPRYLQFLETHEPEKHSERVFFQSLMRFLSENKECKRMFRRQAKQFETFRPEFQCTMLGLLSSAHLNEFHELFPDEDAVSVSFQLKETMNVIYEQYQREHFGDDAATTEALKKKEAAQAIASAAAAAAASSSAINVQRKIDTSAILLDESVLPVAMKERDELVELNIRQKQRQPVIMCATLVDKVPNLAGLARTCEIFNASQLVLPNLRVCDDEAFQTISVTANKWIPMQEVKEDALVAALTQWKQDGYTIVAVEQTASSHCLSQYTFPEKMVVVLGKEKEGIPVDVLQMVDVCVEIPQFGLIRSLNVHVSGAILLWEYTQQRMNGELSCA</sequence>
<gene>
    <name evidence="12" type="ORF">Poli38472_008148</name>
</gene>
<dbReference type="GO" id="GO:0003723">
    <property type="term" value="F:RNA binding"/>
    <property type="evidence" value="ECO:0007669"/>
    <property type="project" value="UniProtKB-KW"/>
</dbReference>
<dbReference type="PANTHER" id="PTHR12029:SF11">
    <property type="entry name" value="METHYLTRANSFERASE TARBP1-RELATED"/>
    <property type="match status" value="1"/>
</dbReference>
<comment type="catalytic activity">
    <reaction evidence="6">
        <text>guanosine(18) in tRNA + S-adenosyl-L-methionine = 2'-O-methylguanosine(18) in tRNA + S-adenosyl-L-homocysteine + H(+)</text>
        <dbReference type="Rhea" id="RHEA:20077"/>
        <dbReference type="Rhea" id="RHEA-COMP:10190"/>
        <dbReference type="Rhea" id="RHEA-COMP:10192"/>
        <dbReference type="ChEBI" id="CHEBI:15378"/>
        <dbReference type="ChEBI" id="CHEBI:57856"/>
        <dbReference type="ChEBI" id="CHEBI:59789"/>
        <dbReference type="ChEBI" id="CHEBI:74269"/>
        <dbReference type="ChEBI" id="CHEBI:74445"/>
        <dbReference type="EC" id="2.1.1.34"/>
    </reaction>
    <physiologicalReaction direction="left-to-right" evidence="6">
        <dbReference type="Rhea" id="RHEA:20078"/>
    </physiologicalReaction>
</comment>